<dbReference type="Pfam" id="PF01547">
    <property type="entry name" value="SBP_bac_1"/>
    <property type="match status" value="1"/>
</dbReference>
<name>A0A0F8ZIK1_9ZZZZ</name>
<dbReference type="SUPFAM" id="SSF53850">
    <property type="entry name" value="Periplasmic binding protein-like II"/>
    <property type="match status" value="1"/>
</dbReference>
<gene>
    <name evidence="1" type="ORF">LCGC14_2690970</name>
</gene>
<dbReference type="Gene3D" id="3.40.190.10">
    <property type="entry name" value="Periplasmic binding protein-like II"/>
    <property type="match status" value="2"/>
</dbReference>
<dbReference type="AlphaFoldDB" id="A0A0F8ZIK1"/>
<feature type="non-terminal residue" evidence="1">
    <location>
        <position position="1"/>
    </location>
</feature>
<evidence type="ECO:0000313" key="1">
    <source>
        <dbReference type="EMBL" id="KKK93628.1"/>
    </source>
</evidence>
<dbReference type="InterPro" id="IPR050490">
    <property type="entry name" value="Bact_solute-bd_prot1"/>
</dbReference>
<accession>A0A0F8ZIK1</accession>
<dbReference type="EMBL" id="LAZR01047693">
    <property type="protein sequence ID" value="KKK93628.1"/>
    <property type="molecule type" value="Genomic_DNA"/>
</dbReference>
<comment type="caution">
    <text evidence="1">The sequence shown here is derived from an EMBL/GenBank/DDBJ whole genome shotgun (WGS) entry which is preliminary data.</text>
</comment>
<dbReference type="PANTHER" id="PTHR43649">
    <property type="entry name" value="ARABINOSE-BINDING PROTEIN-RELATED"/>
    <property type="match status" value="1"/>
</dbReference>
<reference evidence="1" key="1">
    <citation type="journal article" date="2015" name="Nature">
        <title>Complex archaea that bridge the gap between prokaryotes and eukaryotes.</title>
        <authorList>
            <person name="Spang A."/>
            <person name="Saw J.H."/>
            <person name="Jorgensen S.L."/>
            <person name="Zaremba-Niedzwiedzka K."/>
            <person name="Martijn J."/>
            <person name="Lind A.E."/>
            <person name="van Eijk R."/>
            <person name="Schleper C."/>
            <person name="Guy L."/>
            <person name="Ettema T.J."/>
        </authorList>
    </citation>
    <scope>NUCLEOTIDE SEQUENCE</scope>
</reference>
<dbReference type="PANTHER" id="PTHR43649:SF12">
    <property type="entry name" value="DIACETYLCHITOBIOSE BINDING PROTEIN DASA"/>
    <property type="match status" value="1"/>
</dbReference>
<proteinExistence type="predicted"/>
<dbReference type="InterPro" id="IPR006059">
    <property type="entry name" value="SBP"/>
</dbReference>
<protein>
    <recommendedName>
        <fullName evidence="2">Extracellular solute-binding protein</fullName>
    </recommendedName>
</protein>
<organism evidence="1">
    <name type="scientific">marine sediment metagenome</name>
    <dbReference type="NCBI Taxonomy" id="412755"/>
    <lineage>
        <taxon>unclassified sequences</taxon>
        <taxon>metagenomes</taxon>
        <taxon>ecological metagenomes</taxon>
    </lineage>
</organism>
<evidence type="ECO:0008006" key="2">
    <source>
        <dbReference type="Google" id="ProtNLM"/>
    </source>
</evidence>
<sequence>TQAQWSFLDFAAQYATIAGTPSNYTSNIFFDTETMEPLAKTPGWVEAMKMIQSLVKFGPPGLLGYGYSELRQAFVSGNSAMAIDWADIAIQAQYPEEYGSKVKGKLGYGPLPGAKKYWDRQTNKWVEKQHNVNFLNFGGWVYVIPKSAPNKDAAYKFATYITNPEHSLLDVSGIHGYTGANPWRKSHFKALDAWVRGGWDRESAKQFLEGVANILNDPYAVTDLMIPGGSEYYNILDTHLAKVLSGAISPEKGTELIYDDWVRITAERGLEDQKRYYRGSMGLQ</sequence>